<dbReference type="AlphaFoldDB" id="A0A9J6E3G3"/>
<sequence>MWCYDRPWGTGQDEFGGEPVLDRRCRPPPPPHSGSSSRWESSGVCCAFVTMFGNILGRRDHIWTSCWPRRRIHCPTIKREEAPERTTEIYLHVKKWSTDPKREDTFKADAVIAISSVSSMEDEAGCFAVPPNVLRAQKSKFPSLPAQAWQPQYEPPLPKFRNCRLESWYEEFAAALDRNGIWIQEFMNEVLEYHLPDDLKRRLTYFSWSPHPYYDLRNAVLKFYDMKRDTFPKCDTTAPTHHHPGRLPHHSQARPFPCRQLATQSHCPSSPLHIRCRPLLRAPPDSLQILAQLYHLPREIRRSPPSQLTHLQTPHLYQNLWKPATPHETCTLSPLSLRKASDLPTHRHLNLQRS</sequence>
<dbReference type="EMBL" id="JABSTU010000006">
    <property type="protein sequence ID" value="KAH8028876.1"/>
    <property type="molecule type" value="Genomic_DNA"/>
</dbReference>
<evidence type="ECO:0000313" key="2">
    <source>
        <dbReference type="Proteomes" id="UP000821866"/>
    </source>
</evidence>
<name>A0A9J6E3G3_RHIMP</name>
<gene>
    <name evidence="1" type="ORF">HPB51_020007</name>
</gene>
<keyword evidence="2" id="KW-1185">Reference proteome</keyword>
<comment type="caution">
    <text evidence="1">The sequence shown here is derived from an EMBL/GenBank/DDBJ whole genome shotgun (WGS) entry which is preliminary data.</text>
</comment>
<proteinExistence type="predicted"/>
<reference evidence="1" key="1">
    <citation type="journal article" date="2020" name="Cell">
        <title>Large-Scale Comparative Analyses of Tick Genomes Elucidate Their Genetic Diversity and Vector Capacities.</title>
        <authorList>
            <consortium name="Tick Genome and Microbiome Consortium (TIGMIC)"/>
            <person name="Jia N."/>
            <person name="Wang J."/>
            <person name="Shi W."/>
            <person name="Du L."/>
            <person name="Sun Y."/>
            <person name="Zhan W."/>
            <person name="Jiang J.F."/>
            <person name="Wang Q."/>
            <person name="Zhang B."/>
            <person name="Ji P."/>
            <person name="Bell-Sakyi L."/>
            <person name="Cui X.M."/>
            <person name="Yuan T.T."/>
            <person name="Jiang B.G."/>
            <person name="Yang W.F."/>
            <person name="Lam T.T."/>
            <person name="Chang Q.C."/>
            <person name="Ding S.J."/>
            <person name="Wang X.J."/>
            <person name="Zhu J.G."/>
            <person name="Ruan X.D."/>
            <person name="Zhao L."/>
            <person name="Wei J.T."/>
            <person name="Ye R.Z."/>
            <person name="Que T.C."/>
            <person name="Du C.H."/>
            <person name="Zhou Y.H."/>
            <person name="Cheng J.X."/>
            <person name="Dai P.F."/>
            <person name="Guo W.B."/>
            <person name="Han X.H."/>
            <person name="Huang E.J."/>
            <person name="Li L.F."/>
            <person name="Wei W."/>
            <person name="Gao Y.C."/>
            <person name="Liu J.Z."/>
            <person name="Shao H.Z."/>
            <person name="Wang X."/>
            <person name="Wang C.C."/>
            <person name="Yang T.C."/>
            <person name="Huo Q.B."/>
            <person name="Li W."/>
            <person name="Chen H.Y."/>
            <person name="Chen S.E."/>
            <person name="Zhou L.G."/>
            <person name="Ni X.B."/>
            <person name="Tian J.H."/>
            <person name="Sheng Y."/>
            <person name="Liu T."/>
            <person name="Pan Y.S."/>
            <person name="Xia L.Y."/>
            <person name="Li J."/>
            <person name="Zhao F."/>
            <person name="Cao W.C."/>
        </authorList>
    </citation>
    <scope>NUCLEOTIDE SEQUENCE</scope>
    <source>
        <strain evidence="1">Rmic-2018</strain>
    </source>
</reference>
<protein>
    <submittedName>
        <fullName evidence="1">Uncharacterized protein</fullName>
    </submittedName>
</protein>
<accession>A0A9J6E3G3</accession>
<organism evidence="1 2">
    <name type="scientific">Rhipicephalus microplus</name>
    <name type="common">Cattle tick</name>
    <name type="synonym">Boophilus microplus</name>
    <dbReference type="NCBI Taxonomy" id="6941"/>
    <lineage>
        <taxon>Eukaryota</taxon>
        <taxon>Metazoa</taxon>
        <taxon>Ecdysozoa</taxon>
        <taxon>Arthropoda</taxon>
        <taxon>Chelicerata</taxon>
        <taxon>Arachnida</taxon>
        <taxon>Acari</taxon>
        <taxon>Parasitiformes</taxon>
        <taxon>Ixodida</taxon>
        <taxon>Ixodoidea</taxon>
        <taxon>Ixodidae</taxon>
        <taxon>Rhipicephalinae</taxon>
        <taxon>Rhipicephalus</taxon>
        <taxon>Boophilus</taxon>
    </lineage>
</organism>
<reference evidence="1" key="2">
    <citation type="submission" date="2021-09" db="EMBL/GenBank/DDBJ databases">
        <authorList>
            <person name="Jia N."/>
            <person name="Wang J."/>
            <person name="Shi W."/>
            <person name="Du L."/>
            <person name="Sun Y."/>
            <person name="Zhan W."/>
            <person name="Jiang J."/>
            <person name="Wang Q."/>
            <person name="Zhang B."/>
            <person name="Ji P."/>
            <person name="Sakyi L.B."/>
            <person name="Cui X."/>
            <person name="Yuan T."/>
            <person name="Jiang B."/>
            <person name="Yang W."/>
            <person name="Lam T.T.-Y."/>
            <person name="Chang Q."/>
            <person name="Ding S."/>
            <person name="Wang X."/>
            <person name="Zhu J."/>
            <person name="Ruan X."/>
            <person name="Zhao L."/>
            <person name="Wei J."/>
            <person name="Que T."/>
            <person name="Du C."/>
            <person name="Cheng J."/>
            <person name="Dai P."/>
            <person name="Han X."/>
            <person name="Huang E."/>
            <person name="Gao Y."/>
            <person name="Liu J."/>
            <person name="Shao H."/>
            <person name="Ye R."/>
            <person name="Li L."/>
            <person name="Wei W."/>
            <person name="Wang X."/>
            <person name="Wang C."/>
            <person name="Huo Q."/>
            <person name="Li W."/>
            <person name="Guo W."/>
            <person name="Chen H."/>
            <person name="Chen S."/>
            <person name="Zhou L."/>
            <person name="Zhou L."/>
            <person name="Ni X."/>
            <person name="Tian J."/>
            <person name="Zhou Y."/>
            <person name="Sheng Y."/>
            <person name="Liu T."/>
            <person name="Pan Y."/>
            <person name="Xia L."/>
            <person name="Li J."/>
            <person name="Zhao F."/>
            <person name="Cao W."/>
        </authorList>
    </citation>
    <scope>NUCLEOTIDE SEQUENCE</scope>
    <source>
        <strain evidence="1">Rmic-2018</strain>
        <tissue evidence="1">Larvae</tissue>
    </source>
</reference>
<dbReference type="Proteomes" id="UP000821866">
    <property type="component" value="Chromosome 4"/>
</dbReference>
<evidence type="ECO:0000313" key="1">
    <source>
        <dbReference type="EMBL" id="KAH8028876.1"/>
    </source>
</evidence>